<reference evidence="3" key="1">
    <citation type="journal article" date="2013" name="Science">
        <title>The Amborella genome and the evolution of flowering plants.</title>
        <authorList>
            <consortium name="Amborella Genome Project"/>
        </authorList>
    </citation>
    <scope>NUCLEOTIDE SEQUENCE [LARGE SCALE GENOMIC DNA]</scope>
</reference>
<feature type="transmembrane region" description="Helical" evidence="1">
    <location>
        <begin position="104"/>
        <end position="127"/>
    </location>
</feature>
<dbReference type="AlphaFoldDB" id="W1P108"/>
<evidence type="ECO:0000313" key="2">
    <source>
        <dbReference type="EMBL" id="ERN01216.1"/>
    </source>
</evidence>
<name>W1P108_AMBTC</name>
<evidence type="ECO:0000313" key="3">
    <source>
        <dbReference type="Proteomes" id="UP000017836"/>
    </source>
</evidence>
<dbReference type="EMBL" id="KI394767">
    <property type="protein sequence ID" value="ERN01216.1"/>
    <property type="molecule type" value="Genomic_DNA"/>
</dbReference>
<feature type="transmembrane region" description="Helical" evidence="1">
    <location>
        <begin position="79"/>
        <end position="98"/>
    </location>
</feature>
<accession>W1P108</accession>
<keyword evidence="1" id="KW-0472">Membrane</keyword>
<feature type="transmembrane region" description="Helical" evidence="1">
    <location>
        <begin position="40"/>
        <end position="67"/>
    </location>
</feature>
<feature type="transmembrane region" description="Helical" evidence="1">
    <location>
        <begin position="12"/>
        <end position="34"/>
    </location>
</feature>
<proteinExistence type="predicted"/>
<gene>
    <name evidence="2" type="ORF">AMTR_s00002p00239260</name>
</gene>
<sequence length="135" mass="14782">MPKEQEMKAIDVVLLEAVVNLAAKVALGVLMMVVNNFWMIISAIAMGVLLLVDLAMLIWFCLVIFAITPDDQESRVVRVVLLVGVVNLAAEVALGLLMTVVTNFLMIIIAIAMGVFHLIDLAMLIWFCHVMVATT</sequence>
<dbReference type="Gramene" id="ERN01216">
    <property type="protein sequence ID" value="ERN01216"/>
    <property type="gene ID" value="AMTR_s00002p00239260"/>
</dbReference>
<keyword evidence="1" id="KW-1133">Transmembrane helix</keyword>
<protein>
    <submittedName>
        <fullName evidence="2">Uncharacterized protein</fullName>
    </submittedName>
</protein>
<evidence type="ECO:0000256" key="1">
    <source>
        <dbReference type="SAM" id="Phobius"/>
    </source>
</evidence>
<keyword evidence="1" id="KW-0812">Transmembrane</keyword>
<dbReference type="Proteomes" id="UP000017836">
    <property type="component" value="Unassembled WGS sequence"/>
</dbReference>
<organism evidence="2 3">
    <name type="scientific">Amborella trichopoda</name>
    <dbReference type="NCBI Taxonomy" id="13333"/>
    <lineage>
        <taxon>Eukaryota</taxon>
        <taxon>Viridiplantae</taxon>
        <taxon>Streptophyta</taxon>
        <taxon>Embryophyta</taxon>
        <taxon>Tracheophyta</taxon>
        <taxon>Spermatophyta</taxon>
        <taxon>Magnoliopsida</taxon>
        <taxon>Amborellales</taxon>
        <taxon>Amborellaceae</taxon>
        <taxon>Amborella</taxon>
    </lineage>
</organism>
<keyword evidence="3" id="KW-1185">Reference proteome</keyword>
<dbReference type="HOGENOM" id="CLU_1888548_0_0_1"/>